<dbReference type="PANTHER" id="PTHR27002:SF1050">
    <property type="entry name" value="CYSTEINE-RICH RECEPTOR-LIKE PROTEIN KINASE 5"/>
    <property type="match status" value="1"/>
</dbReference>
<dbReference type="PANTHER" id="PTHR27002">
    <property type="entry name" value="RECEPTOR-LIKE SERINE/THREONINE-PROTEIN KINASE SD1-8"/>
    <property type="match status" value="1"/>
</dbReference>
<proteinExistence type="inferred from homology"/>
<feature type="domain" description="Protein kinase" evidence="18">
    <location>
        <begin position="211"/>
        <end position="460"/>
    </location>
</feature>
<protein>
    <submittedName>
        <fullName evidence="20">Uncharacterized protein</fullName>
    </submittedName>
</protein>
<dbReference type="InterPro" id="IPR001245">
    <property type="entry name" value="Ser-Thr/Tyr_kinase_cat_dom"/>
</dbReference>
<accession>A0AAW1JN16</accession>
<evidence type="ECO:0000256" key="15">
    <source>
        <dbReference type="RuleBase" id="RU000304"/>
    </source>
</evidence>
<dbReference type="InterPro" id="IPR002902">
    <property type="entry name" value="GNK2"/>
</dbReference>
<keyword evidence="21" id="KW-1185">Reference proteome</keyword>
<evidence type="ECO:0000256" key="12">
    <source>
        <dbReference type="ARBA" id="ARBA00023170"/>
    </source>
</evidence>
<keyword evidence="5" id="KW-0732">Signal</keyword>
<dbReference type="Pfam" id="PF00069">
    <property type="entry name" value="Pkinase"/>
    <property type="match status" value="1"/>
</dbReference>
<reference evidence="20" key="1">
    <citation type="submission" date="2024-03" db="EMBL/GenBank/DDBJ databases">
        <title>WGS assembly of Saponaria officinalis var. Norfolk2.</title>
        <authorList>
            <person name="Jenkins J."/>
            <person name="Shu S."/>
            <person name="Grimwood J."/>
            <person name="Barry K."/>
            <person name="Goodstein D."/>
            <person name="Schmutz J."/>
            <person name="Leebens-Mack J."/>
            <person name="Osbourn A."/>
        </authorList>
    </citation>
    <scope>NUCLEOTIDE SEQUENCE [LARGE SCALE GENOMIC DNA]</scope>
    <source>
        <strain evidence="20">JIC</strain>
    </source>
</reference>
<comment type="caution">
    <text evidence="20">The sequence shown here is derived from an EMBL/GenBank/DDBJ whole genome shotgun (WGS) entry which is preliminary data.</text>
</comment>
<dbReference type="InterPro" id="IPR000719">
    <property type="entry name" value="Prot_kinase_dom"/>
</dbReference>
<dbReference type="PROSITE" id="PS51473">
    <property type="entry name" value="GNK2"/>
    <property type="match status" value="1"/>
</dbReference>
<evidence type="ECO:0000256" key="3">
    <source>
        <dbReference type="ARBA" id="ARBA00022679"/>
    </source>
</evidence>
<organism evidence="20 21">
    <name type="scientific">Saponaria officinalis</name>
    <name type="common">Common soapwort</name>
    <name type="synonym">Lychnis saponaria</name>
    <dbReference type="NCBI Taxonomy" id="3572"/>
    <lineage>
        <taxon>Eukaryota</taxon>
        <taxon>Viridiplantae</taxon>
        <taxon>Streptophyta</taxon>
        <taxon>Embryophyta</taxon>
        <taxon>Tracheophyta</taxon>
        <taxon>Spermatophyta</taxon>
        <taxon>Magnoliopsida</taxon>
        <taxon>eudicotyledons</taxon>
        <taxon>Gunneridae</taxon>
        <taxon>Pentapetalae</taxon>
        <taxon>Caryophyllales</taxon>
        <taxon>Caryophyllaceae</taxon>
        <taxon>Caryophylleae</taxon>
        <taxon>Saponaria</taxon>
    </lineage>
</organism>
<feature type="domain" description="Gnk2-homologous" evidence="19">
    <location>
        <begin position="2"/>
        <end position="110"/>
    </location>
</feature>
<keyword evidence="12" id="KW-0675">Receptor</keyword>
<evidence type="ECO:0000256" key="2">
    <source>
        <dbReference type="ARBA" id="ARBA00022527"/>
    </source>
</evidence>
<evidence type="ECO:0000259" key="19">
    <source>
        <dbReference type="PROSITE" id="PS51473"/>
    </source>
</evidence>
<dbReference type="FunFam" id="1.10.510.10:FF:000129">
    <property type="entry name" value="cysteine-rich receptor-like protein kinase 10"/>
    <property type="match status" value="1"/>
</dbReference>
<dbReference type="Gene3D" id="3.30.430.20">
    <property type="entry name" value="Gnk2 domain, C-X8-C-X2-C motif"/>
    <property type="match status" value="1"/>
</dbReference>
<keyword evidence="8" id="KW-0418">Kinase</keyword>
<evidence type="ECO:0000256" key="7">
    <source>
        <dbReference type="ARBA" id="ARBA00022741"/>
    </source>
</evidence>
<evidence type="ECO:0000313" key="20">
    <source>
        <dbReference type="EMBL" id="KAK9706539.1"/>
    </source>
</evidence>
<evidence type="ECO:0000256" key="16">
    <source>
        <dbReference type="SAM" id="MobiDB-lite"/>
    </source>
</evidence>
<evidence type="ECO:0000256" key="6">
    <source>
        <dbReference type="ARBA" id="ARBA00022737"/>
    </source>
</evidence>
<dbReference type="CDD" id="cd23509">
    <property type="entry name" value="Gnk2-like"/>
    <property type="match status" value="1"/>
</dbReference>
<dbReference type="PROSITE" id="PS50011">
    <property type="entry name" value="PROTEIN_KINASE_DOM"/>
    <property type="match status" value="1"/>
</dbReference>
<dbReference type="GO" id="GO:0004674">
    <property type="term" value="F:protein serine/threonine kinase activity"/>
    <property type="evidence" value="ECO:0007669"/>
    <property type="project" value="UniProtKB-KW"/>
</dbReference>
<dbReference type="Gene3D" id="1.10.510.10">
    <property type="entry name" value="Transferase(Phosphotransferase) domain 1"/>
    <property type="match status" value="1"/>
</dbReference>
<dbReference type="Pfam" id="PF07714">
    <property type="entry name" value="PK_Tyr_Ser-Thr"/>
    <property type="match status" value="1"/>
</dbReference>
<dbReference type="InterPro" id="IPR017441">
    <property type="entry name" value="Protein_kinase_ATP_BS"/>
</dbReference>
<keyword evidence="7 14" id="KW-0547">Nucleotide-binding</keyword>
<dbReference type="Proteomes" id="UP001443914">
    <property type="component" value="Unassembled WGS sequence"/>
</dbReference>
<evidence type="ECO:0000256" key="10">
    <source>
        <dbReference type="ARBA" id="ARBA00022989"/>
    </source>
</evidence>
<feature type="transmembrane region" description="Helical" evidence="17">
    <location>
        <begin position="150"/>
        <end position="174"/>
    </location>
</feature>
<keyword evidence="11 17" id="KW-0472">Membrane</keyword>
<feature type="region of interest" description="Disordered" evidence="16">
    <location>
        <begin position="120"/>
        <end position="142"/>
    </location>
</feature>
<dbReference type="InterPro" id="IPR011009">
    <property type="entry name" value="Kinase-like_dom_sf"/>
</dbReference>
<keyword evidence="6" id="KW-0677">Repeat</keyword>
<evidence type="ECO:0000256" key="9">
    <source>
        <dbReference type="ARBA" id="ARBA00022840"/>
    </source>
</evidence>
<keyword evidence="10 17" id="KW-1133">Transmembrane helix</keyword>
<dbReference type="Pfam" id="PF01657">
    <property type="entry name" value="Stress-antifung"/>
    <property type="match status" value="1"/>
</dbReference>
<keyword evidence="13" id="KW-0325">Glycoprotein</keyword>
<dbReference type="Gene3D" id="3.30.200.20">
    <property type="entry name" value="Phosphorylase Kinase, domain 1"/>
    <property type="match status" value="1"/>
</dbReference>
<evidence type="ECO:0000256" key="1">
    <source>
        <dbReference type="ARBA" id="ARBA00004167"/>
    </source>
</evidence>
<sequence length="499" mass="55608">MEYGPWCHSESNVFGADKAAFNHTAAALLAKLQTKAASGNSQLKYAVGSANVSRSTVIIYALAQCTPDLSYFDCYNCLDIAISFGLTSLYGEQAKIFFTSCNVRYESYSFYDSTKLISLQSSSSKSPPSSSGTPSSTQSSKGRSNKKTKVLIIVLVPVITSLLLLFAFIACYIVTRRAKARKKILDGDEIIKNSGSLQMDFETIRVATENFSLSNKLGQGGFGIVFKGRLAKGQEIAVKRLSKTSGQGEKEFKNEAVLAAKLRHRNLVKFLDPNKCSLLDWQTRYNIIGGIARGLRYLHEDSRLLVVHRDLKASNVLLDEEMNPKISDFGMARLFGVEQTRVYTRRICGTYGYMPPEYVQQGQCSIKFDVYSFGVLVLEIISALRINKFFNPETGENLLSFVWRNWLEDTALNIVDPSMSIMDKTEVLRCIHIGLLCVQENFIHRPSISTVIRLLNSQYTISPPMHSRPAFLLNNNDDNAVASSDESKNEATLSELDPR</sequence>
<keyword evidence="2 15" id="KW-0723">Serine/threonine-protein kinase</keyword>
<evidence type="ECO:0000256" key="13">
    <source>
        <dbReference type="ARBA" id="ARBA00023180"/>
    </source>
</evidence>
<evidence type="ECO:0000256" key="14">
    <source>
        <dbReference type="PROSITE-ProRule" id="PRU10141"/>
    </source>
</evidence>
<dbReference type="SUPFAM" id="SSF56112">
    <property type="entry name" value="Protein kinase-like (PK-like)"/>
    <property type="match status" value="1"/>
</dbReference>
<evidence type="ECO:0000259" key="18">
    <source>
        <dbReference type="PROSITE" id="PS50011"/>
    </source>
</evidence>
<comment type="similarity">
    <text evidence="15">Belongs to the protein kinase superfamily.</text>
</comment>
<comment type="subcellular location">
    <subcellularLocation>
        <location evidence="1">Membrane</location>
        <topology evidence="1">Single-pass membrane protein</topology>
    </subcellularLocation>
</comment>
<evidence type="ECO:0000256" key="11">
    <source>
        <dbReference type="ARBA" id="ARBA00023136"/>
    </source>
</evidence>
<keyword evidence="4 17" id="KW-0812">Transmembrane</keyword>
<dbReference type="PROSITE" id="PS00107">
    <property type="entry name" value="PROTEIN_KINASE_ATP"/>
    <property type="match status" value="1"/>
</dbReference>
<gene>
    <name evidence="20" type="ORF">RND81_07G133500</name>
</gene>
<evidence type="ECO:0000256" key="17">
    <source>
        <dbReference type="SAM" id="Phobius"/>
    </source>
</evidence>
<dbReference type="AlphaFoldDB" id="A0AAW1JN16"/>
<keyword evidence="3" id="KW-0808">Transferase</keyword>
<dbReference type="SMART" id="SM00220">
    <property type="entry name" value="S_TKc"/>
    <property type="match status" value="1"/>
</dbReference>
<feature type="binding site" evidence="14">
    <location>
        <position position="239"/>
    </location>
    <ligand>
        <name>ATP</name>
        <dbReference type="ChEBI" id="CHEBI:30616"/>
    </ligand>
</feature>
<dbReference type="GO" id="GO:0005886">
    <property type="term" value="C:plasma membrane"/>
    <property type="evidence" value="ECO:0007669"/>
    <property type="project" value="TreeGrafter"/>
</dbReference>
<evidence type="ECO:0000256" key="8">
    <source>
        <dbReference type="ARBA" id="ARBA00022777"/>
    </source>
</evidence>
<dbReference type="InterPro" id="IPR008271">
    <property type="entry name" value="Ser/Thr_kinase_AS"/>
</dbReference>
<keyword evidence="9 14" id="KW-0067">ATP-binding</keyword>
<name>A0AAW1JN16_SAPOF</name>
<evidence type="ECO:0000313" key="21">
    <source>
        <dbReference type="Proteomes" id="UP001443914"/>
    </source>
</evidence>
<dbReference type="GO" id="GO:0005524">
    <property type="term" value="F:ATP binding"/>
    <property type="evidence" value="ECO:0007669"/>
    <property type="project" value="UniProtKB-UniRule"/>
</dbReference>
<dbReference type="EMBL" id="JBDFQZ010000007">
    <property type="protein sequence ID" value="KAK9706539.1"/>
    <property type="molecule type" value="Genomic_DNA"/>
</dbReference>
<dbReference type="GO" id="GO:0006950">
    <property type="term" value="P:response to stress"/>
    <property type="evidence" value="ECO:0007669"/>
    <property type="project" value="UniProtKB-ARBA"/>
</dbReference>
<evidence type="ECO:0000256" key="4">
    <source>
        <dbReference type="ARBA" id="ARBA00022692"/>
    </source>
</evidence>
<dbReference type="PROSITE" id="PS00108">
    <property type="entry name" value="PROTEIN_KINASE_ST"/>
    <property type="match status" value="1"/>
</dbReference>
<dbReference type="InterPro" id="IPR038408">
    <property type="entry name" value="GNK2_sf"/>
</dbReference>
<evidence type="ECO:0000256" key="5">
    <source>
        <dbReference type="ARBA" id="ARBA00022729"/>
    </source>
</evidence>